<keyword evidence="1" id="KW-0472">Membrane</keyword>
<feature type="transmembrane region" description="Helical" evidence="1">
    <location>
        <begin position="185"/>
        <end position="203"/>
    </location>
</feature>
<feature type="transmembrane region" description="Helical" evidence="1">
    <location>
        <begin position="41"/>
        <end position="58"/>
    </location>
</feature>
<reference evidence="2 3" key="1">
    <citation type="submission" date="2020-07" db="EMBL/GenBank/DDBJ databases">
        <title>Definition of the novel symbiovar canariense within Mesorhizobium novociceri, a new species of genus Mesorhizobium nodulating Cicer canariense in the Caldera de Taburiente National Park (La Palma, Canary Islands).</title>
        <authorList>
            <person name="Leon-Barrios M."/>
            <person name="Perez-Yepez J."/>
            <person name="Flores-Felix J.D."/>
            <person name="Ramirez-Baena M.H."/>
            <person name="Pulido-Suarez L."/>
            <person name="Igual J.M."/>
            <person name="Velazquez E."/>
            <person name="Peix A."/>
        </authorList>
    </citation>
    <scope>NUCLEOTIDE SEQUENCE [LARGE SCALE GENOMIC DNA]</scope>
    <source>
        <strain evidence="2 3">CCANP35</strain>
    </source>
</reference>
<keyword evidence="1" id="KW-0812">Transmembrane</keyword>
<evidence type="ECO:0000256" key="1">
    <source>
        <dbReference type="SAM" id="Phobius"/>
    </source>
</evidence>
<evidence type="ECO:0000313" key="2">
    <source>
        <dbReference type="EMBL" id="MBA1144023.1"/>
    </source>
</evidence>
<feature type="transmembrane region" description="Helical" evidence="1">
    <location>
        <begin position="162"/>
        <end position="179"/>
    </location>
</feature>
<feature type="transmembrane region" description="Helical" evidence="1">
    <location>
        <begin position="64"/>
        <end position="84"/>
    </location>
</feature>
<accession>A0A838BCM6</accession>
<dbReference type="EMBL" id="JACDTY010000018">
    <property type="protein sequence ID" value="MBA1144023.1"/>
    <property type="molecule type" value="Genomic_DNA"/>
</dbReference>
<keyword evidence="1" id="KW-1133">Transmembrane helix</keyword>
<feature type="transmembrane region" description="Helical" evidence="1">
    <location>
        <begin position="96"/>
        <end position="116"/>
    </location>
</feature>
<protein>
    <submittedName>
        <fullName evidence="2">Uncharacterized protein</fullName>
    </submittedName>
</protein>
<dbReference type="Proteomes" id="UP000558284">
    <property type="component" value="Unassembled WGS sequence"/>
</dbReference>
<organism evidence="2 3">
    <name type="scientific">Mesorhizobium neociceri</name>
    <dbReference type="NCBI Taxonomy" id="1307853"/>
    <lineage>
        <taxon>Bacteria</taxon>
        <taxon>Pseudomonadati</taxon>
        <taxon>Pseudomonadota</taxon>
        <taxon>Alphaproteobacteria</taxon>
        <taxon>Hyphomicrobiales</taxon>
        <taxon>Phyllobacteriaceae</taxon>
        <taxon>Mesorhizobium</taxon>
    </lineage>
</organism>
<gene>
    <name evidence="2" type="ORF">H0241_27830</name>
</gene>
<feature type="transmembrane region" description="Helical" evidence="1">
    <location>
        <begin position="215"/>
        <end position="233"/>
    </location>
</feature>
<feature type="transmembrane region" description="Helical" evidence="1">
    <location>
        <begin position="245"/>
        <end position="266"/>
    </location>
</feature>
<dbReference type="RefSeq" id="WP_181060979.1">
    <property type="nucleotide sequence ID" value="NZ_JACDTY010000018.1"/>
</dbReference>
<evidence type="ECO:0000313" key="3">
    <source>
        <dbReference type="Proteomes" id="UP000558284"/>
    </source>
</evidence>
<feature type="transmembrane region" description="Helical" evidence="1">
    <location>
        <begin position="12"/>
        <end position="29"/>
    </location>
</feature>
<keyword evidence="3" id="KW-1185">Reference proteome</keyword>
<dbReference type="AlphaFoldDB" id="A0A838BCM6"/>
<sequence length="403" mass="43564">MSFDDTLVADTITSLAALVGLLIVISIVGGRDTGDPLSRRFLFGLRVLAVLLACRILDWTTGLALFRFVTIATAGLLPLAALLLTEGLLRRHAPFALKFFAAGGALLFLLLALIPGRFAEPWRMALLLAFQFGGFLAIGWLVMTRDRDSLSAAENRTVERMALSLLLILPFMVTDYRPGLFEVPVRLGGIAILFLCWLTIGLGRASLGHRDTIGAFAVIALSSVFAGMALGGIDDLGWRGSVQGVVIVLSATLLAVIYNDSVSLTAEKRRDSLLKHMAEGDLTDSARFLRGLQHNILVDGALILPAADLGDFDLKVLARALAQEPVRSLADVQPDAAVDQDIREQLAWLFEKYEATHVLLATLEPLTVVALNMPALASSPGLEMELRAVQRMAMLISQREAKL</sequence>
<proteinExistence type="predicted"/>
<feature type="transmembrane region" description="Helical" evidence="1">
    <location>
        <begin position="122"/>
        <end position="142"/>
    </location>
</feature>
<name>A0A838BCM6_9HYPH</name>
<comment type="caution">
    <text evidence="2">The sequence shown here is derived from an EMBL/GenBank/DDBJ whole genome shotgun (WGS) entry which is preliminary data.</text>
</comment>